<dbReference type="STRING" id="81985.R0IG23"/>
<gene>
    <name evidence="2" type="ORF">CARUB_v10010936mg</name>
</gene>
<dbReference type="InterPro" id="IPR013187">
    <property type="entry name" value="F-box-assoc_dom_typ3"/>
</dbReference>
<evidence type="ECO:0000313" key="2">
    <source>
        <dbReference type="EMBL" id="EOA37300.1"/>
    </source>
</evidence>
<dbReference type="SUPFAM" id="SSF81383">
    <property type="entry name" value="F-box domain"/>
    <property type="match status" value="1"/>
</dbReference>
<name>R0IG23_9BRAS</name>
<dbReference type="NCBIfam" id="TIGR01640">
    <property type="entry name" value="F_box_assoc_1"/>
    <property type="match status" value="1"/>
</dbReference>
<feature type="domain" description="F-box" evidence="1">
    <location>
        <begin position="23"/>
        <end position="63"/>
    </location>
</feature>
<proteinExistence type="predicted"/>
<dbReference type="Pfam" id="PF08268">
    <property type="entry name" value="FBA_3"/>
    <property type="match status" value="1"/>
</dbReference>
<dbReference type="AlphaFoldDB" id="R0IG23"/>
<organism evidence="2 3">
    <name type="scientific">Capsella rubella</name>
    <dbReference type="NCBI Taxonomy" id="81985"/>
    <lineage>
        <taxon>Eukaryota</taxon>
        <taxon>Viridiplantae</taxon>
        <taxon>Streptophyta</taxon>
        <taxon>Embryophyta</taxon>
        <taxon>Tracheophyta</taxon>
        <taxon>Spermatophyta</taxon>
        <taxon>Magnoliopsida</taxon>
        <taxon>eudicotyledons</taxon>
        <taxon>Gunneridae</taxon>
        <taxon>Pentapetalae</taxon>
        <taxon>rosids</taxon>
        <taxon>malvids</taxon>
        <taxon>Brassicales</taxon>
        <taxon>Brassicaceae</taxon>
        <taxon>Camelineae</taxon>
        <taxon>Capsella</taxon>
    </lineage>
</organism>
<dbReference type="Pfam" id="PF00646">
    <property type="entry name" value="F-box"/>
    <property type="match status" value="1"/>
</dbReference>
<dbReference type="PANTHER" id="PTHR31111">
    <property type="entry name" value="BNAA05G37150D PROTEIN-RELATED"/>
    <property type="match status" value="1"/>
</dbReference>
<sequence length="376" mass="42913">MEQVSQSSPSRNLDGVRISTNFIPFDLTLAILSRLPAKALIRFQAVSKLWFSTIRSKDFVNSFLIRSKTQPRFLLTFKHFDSRKRFIFSAPEHKRTDKSSTVVARHDMTISGLVYYIKSRPVNGFLCCTYGSSIAVCNPTTGQIVKLPDEHYVFTLQSQQKEWRKIEITQGVRYFEVSGGLCIDGVVYYGDERSETIVRFDVRSEKLDLIQVPEDTDIVDESSLVNYNGKLGSVELDDDDMMVLWVLEDVKKQELSLGMECDLPSEWNGLVKGYVSLKGETHSDEVIMVSSRLISSEPFSVLYYDFYRESIRRVVVEGLVDDEFRRVHGIGKRTREVLCFPGYVENIIFIISNTSGTEPTIGHQVYAYHPKSRAAT</sequence>
<evidence type="ECO:0000259" key="1">
    <source>
        <dbReference type="SMART" id="SM00256"/>
    </source>
</evidence>
<keyword evidence="3" id="KW-1185">Reference proteome</keyword>
<dbReference type="PANTHER" id="PTHR31111:SF83">
    <property type="entry name" value="F-BOX DOMAIN-CONTAINING PROTEIN"/>
    <property type="match status" value="1"/>
</dbReference>
<dbReference type="InterPro" id="IPR017451">
    <property type="entry name" value="F-box-assoc_interact_dom"/>
</dbReference>
<dbReference type="SMART" id="SM00256">
    <property type="entry name" value="FBOX"/>
    <property type="match status" value="1"/>
</dbReference>
<dbReference type="InterPro" id="IPR001810">
    <property type="entry name" value="F-box_dom"/>
</dbReference>
<protein>
    <recommendedName>
        <fullName evidence="1">F-box domain-containing protein</fullName>
    </recommendedName>
</protein>
<accession>R0IG23</accession>
<reference evidence="3" key="1">
    <citation type="journal article" date="2013" name="Nat. Genet.">
        <title>The Capsella rubella genome and the genomic consequences of rapid mating system evolution.</title>
        <authorList>
            <person name="Slotte T."/>
            <person name="Hazzouri K.M."/>
            <person name="Agren J.A."/>
            <person name="Koenig D."/>
            <person name="Maumus F."/>
            <person name="Guo Y.L."/>
            <person name="Steige K."/>
            <person name="Platts A.E."/>
            <person name="Escobar J.S."/>
            <person name="Newman L.K."/>
            <person name="Wang W."/>
            <person name="Mandakova T."/>
            <person name="Vello E."/>
            <person name="Smith L.M."/>
            <person name="Henz S.R."/>
            <person name="Steffen J."/>
            <person name="Takuno S."/>
            <person name="Brandvain Y."/>
            <person name="Coop G."/>
            <person name="Andolfatto P."/>
            <person name="Hu T.T."/>
            <person name="Blanchette M."/>
            <person name="Clark R.M."/>
            <person name="Quesneville H."/>
            <person name="Nordborg M."/>
            <person name="Gaut B.S."/>
            <person name="Lysak M.A."/>
            <person name="Jenkins J."/>
            <person name="Grimwood J."/>
            <person name="Chapman J."/>
            <person name="Prochnik S."/>
            <person name="Shu S."/>
            <person name="Rokhsar D."/>
            <person name="Schmutz J."/>
            <person name="Weigel D."/>
            <person name="Wright S.I."/>
        </authorList>
    </citation>
    <scope>NUCLEOTIDE SEQUENCE [LARGE SCALE GENOMIC DNA]</scope>
    <source>
        <strain evidence="3">cv. Monte Gargano</strain>
    </source>
</reference>
<dbReference type="eggNOG" id="ENOG502SSN4">
    <property type="taxonomic scope" value="Eukaryota"/>
</dbReference>
<dbReference type="InterPro" id="IPR036047">
    <property type="entry name" value="F-box-like_dom_sf"/>
</dbReference>
<dbReference type="EMBL" id="KB870805">
    <property type="protein sequence ID" value="EOA37300.1"/>
    <property type="molecule type" value="Genomic_DNA"/>
</dbReference>
<dbReference type="Proteomes" id="UP000029121">
    <property type="component" value="Unassembled WGS sequence"/>
</dbReference>
<evidence type="ECO:0000313" key="3">
    <source>
        <dbReference type="Proteomes" id="UP000029121"/>
    </source>
</evidence>